<dbReference type="EMBL" id="VIGI01000006">
    <property type="protein sequence ID" value="KAB8299160.1"/>
    <property type="molecule type" value="Genomic_DNA"/>
</dbReference>
<evidence type="ECO:0000313" key="2">
    <source>
        <dbReference type="Proteomes" id="UP000326757"/>
    </source>
</evidence>
<proteinExistence type="predicted"/>
<dbReference type="AlphaFoldDB" id="A0A5N6K8S5"/>
<sequence length="107" mass="11901">MAREGSEGGIESIKVKERQGLFNRESELVCYEVIKLRNTVSELSIPVLALPTACFLLSSFPPTFAYSAIFPNTPGTHFLANQLLLPSPYLLPSTIKYPKPRSDPPEY</sequence>
<organism evidence="1 2">
    <name type="scientific">Monilinia laxa</name>
    <name type="common">Brown rot fungus</name>
    <name type="synonym">Sclerotinia laxa</name>
    <dbReference type="NCBI Taxonomy" id="61186"/>
    <lineage>
        <taxon>Eukaryota</taxon>
        <taxon>Fungi</taxon>
        <taxon>Dikarya</taxon>
        <taxon>Ascomycota</taxon>
        <taxon>Pezizomycotina</taxon>
        <taxon>Leotiomycetes</taxon>
        <taxon>Helotiales</taxon>
        <taxon>Sclerotiniaceae</taxon>
        <taxon>Monilinia</taxon>
    </lineage>
</organism>
<dbReference type="Proteomes" id="UP000326757">
    <property type="component" value="Unassembled WGS sequence"/>
</dbReference>
<reference evidence="1 2" key="1">
    <citation type="submission" date="2019-06" db="EMBL/GenBank/DDBJ databases">
        <title>Genome Sequence of the Brown Rot Fungal Pathogen Monilinia laxa.</title>
        <authorList>
            <person name="De Miccolis Angelini R.M."/>
            <person name="Landi L."/>
            <person name="Abate D."/>
            <person name="Pollastro S."/>
            <person name="Romanazzi G."/>
            <person name="Faretra F."/>
        </authorList>
    </citation>
    <scope>NUCLEOTIDE SEQUENCE [LARGE SCALE GENOMIC DNA]</scope>
    <source>
        <strain evidence="1 2">Mlax316</strain>
    </source>
</reference>
<gene>
    <name evidence="1" type="ORF">EYC80_001264</name>
</gene>
<name>A0A5N6K8S5_MONLA</name>
<evidence type="ECO:0000313" key="1">
    <source>
        <dbReference type="EMBL" id="KAB8299160.1"/>
    </source>
</evidence>
<protein>
    <submittedName>
        <fullName evidence="1">Uncharacterized protein</fullName>
    </submittedName>
</protein>
<keyword evidence="2" id="KW-1185">Reference proteome</keyword>
<accession>A0A5N6K8S5</accession>
<comment type="caution">
    <text evidence="1">The sequence shown here is derived from an EMBL/GenBank/DDBJ whole genome shotgun (WGS) entry which is preliminary data.</text>
</comment>